<sequence>MVLRINETQGRSETPDPQAMRHENDLDGGDSIASIRELVFHAYATRFDLDVFLGFFHDDAVFHIVGRVPNYPFSGDYAGKAAIRAALERIDGEIEQTNGELLNVLVEGDAIAIRRRNTLRHRGTSARIDVMVGNLIKFRDRKMTELYEYVDTTWHAKLTGD</sequence>
<dbReference type="Pfam" id="PF12680">
    <property type="entry name" value="SnoaL_2"/>
    <property type="match status" value="1"/>
</dbReference>
<reference evidence="3 4" key="1">
    <citation type="journal article" date="2018" name="Arch. Microbiol.">
        <title>New insights into the metabolic potential of the phototrophic purple bacterium Rhodopila globiformis DSM 161(T) from its draft genome sequence and evidence for a vanadium-dependent nitrogenase.</title>
        <authorList>
            <person name="Imhoff J.F."/>
            <person name="Rahn T."/>
            <person name="Kunzel S."/>
            <person name="Neulinger S.C."/>
        </authorList>
    </citation>
    <scope>NUCLEOTIDE SEQUENCE [LARGE SCALE GENOMIC DNA]</scope>
    <source>
        <strain evidence="3 4">DSM 16996</strain>
    </source>
</reference>
<dbReference type="Proteomes" id="UP000239089">
    <property type="component" value="Unassembled WGS sequence"/>
</dbReference>
<dbReference type="SUPFAM" id="SSF54427">
    <property type="entry name" value="NTF2-like"/>
    <property type="match status" value="1"/>
</dbReference>
<comment type="caution">
    <text evidence="3">The sequence shown here is derived from an EMBL/GenBank/DDBJ whole genome shotgun (WGS) entry which is preliminary data.</text>
</comment>
<dbReference type="EMBL" id="NHSJ01000074">
    <property type="protein sequence ID" value="PPQ30620.1"/>
    <property type="molecule type" value="Genomic_DNA"/>
</dbReference>
<accession>A0A2S6N7N2</accession>
<evidence type="ECO:0000259" key="2">
    <source>
        <dbReference type="Pfam" id="PF12680"/>
    </source>
</evidence>
<gene>
    <name evidence="3" type="ORF">CCR94_12075</name>
</gene>
<feature type="compositionally biased region" description="Polar residues" evidence="1">
    <location>
        <begin position="1"/>
        <end position="12"/>
    </location>
</feature>
<dbReference type="InterPro" id="IPR037401">
    <property type="entry name" value="SnoaL-like"/>
</dbReference>
<dbReference type="Gene3D" id="3.10.450.50">
    <property type="match status" value="1"/>
</dbReference>
<proteinExistence type="predicted"/>
<evidence type="ECO:0000313" key="4">
    <source>
        <dbReference type="Proteomes" id="UP000239089"/>
    </source>
</evidence>
<evidence type="ECO:0000313" key="3">
    <source>
        <dbReference type="EMBL" id="PPQ30620.1"/>
    </source>
</evidence>
<keyword evidence="4" id="KW-1185">Reference proteome</keyword>
<dbReference type="AlphaFoldDB" id="A0A2S6N7N2"/>
<protein>
    <recommendedName>
        <fullName evidence="2">SnoaL-like domain-containing protein</fullName>
    </recommendedName>
</protein>
<feature type="domain" description="SnoaL-like" evidence="2">
    <location>
        <begin position="41"/>
        <end position="145"/>
    </location>
</feature>
<feature type="region of interest" description="Disordered" evidence="1">
    <location>
        <begin position="1"/>
        <end position="24"/>
    </location>
</feature>
<evidence type="ECO:0000256" key="1">
    <source>
        <dbReference type="SAM" id="MobiDB-lite"/>
    </source>
</evidence>
<name>A0A2S6N7N2_9HYPH</name>
<dbReference type="InterPro" id="IPR032710">
    <property type="entry name" value="NTF2-like_dom_sf"/>
</dbReference>
<organism evidence="3 4">
    <name type="scientific">Rhodoblastus sphagnicola</name>
    <dbReference type="NCBI Taxonomy" id="333368"/>
    <lineage>
        <taxon>Bacteria</taxon>
        <taxon>Pseudomonadati</taxon>
        <taxon>Pseudomonadota</taxon>
        <taxon>Alphaproteobacteria</taxon>
        <taxon>Hyphomicrobiales</taxon>
        <taxon>Rhodoblastaceae</taxon>
        <taxon>Rhodoblastus</taxon>
    </lineage>
</organism>